<reference evidence="2 3" key="1">
    <citation type="submission" date="2018-11" db="EMBL/GenBank/DDBJ databases">
        <title>Rufibacter latericius sp. nov., isolated from water in Baiyang Lake.</title>
        <authorList>
            <person name="Yang Y."/>
        </authorList>
    </citation>
    <scope>NUCLEOTIDE SEQUENCE [LARGE SCALE GENOMIC DNA]</scope>
    <source>
        <strain evidence="2 3">R-22-1c-1</strain>
    </source>
</reference>
<keyword evidence="1" id="KW-1133">Transmembrane helix</keyword>
<dbReference type="AlphaFoldDB" id="A0A3M9MDA4"/>
<dbReference type="Proteomes" id="UP000272117">
    <property type="component" value="Unassembled WGS sequence"/>
</dbReference>
<feature type="transmembrane region" description="Helical" evidence="1">
    <location>
        <begin position="186"/>
        <end position="204"/>
    </location>
</feature>
<protein>
    <submittedName>
        <fullName evidence="2">Uncharacterized protein</fullName>
    </submittedName>
</protein>
<gene>
    <name evidence="2" type="ORF">EFB08_18650</name>
</gene>
<comment type="caution">
    <text evidence="2">The sequence shown here is derived from an EMBL/GenBank/DDBJ whole genome shotgun (WGS) entry which is preliminary data.</text>
</comment>
<feature type="transmembrane region" description="Helical" evidence="1">
    <location>
        <begin position="71"/>
        <end position="92"/>
    </location>
</feature>
<keyword evidence="1" id="KW-0472">Membrane</keyword>
<accession>A0A3M9MDA4</accession>
<evidence type="ECO:0000313" key="2">
    <source>
        <dbReference type="EMBL" id="RNI23551.1"/>
    </source>
</evidence>
<feature type="transmembrane region" description="Helical" evidence="1">
    <location>
        <begin position="112"/>
        <end position="129"/>
    </location>
</feature>
<keyword evidence="3" id="KW-1185">Reference proteome</keyword>
<feature type="transmembrane region" description="Helical" evidence="1">
    <location>
        <begin position="24"/>
        <end position="46"/>
    </location>
</feature>
<feature type="transmembrane region" description="Helical" evidence="1">
    <location>
        <begin position="135"/>
        <end position="152"/>
    </location>
</feature>
<proteinExistence type="predicted"/>
<organism evidence="2 3">
    <name type="scientific">Rufibacter latericius</name>
    <dbReference type="NCBI Taxonomy" id="2487040"/>
    <lineage>
        <taxon>Bacteria</taxon>
        <taxon>Pseudomonadati</taxon>
        <taxon>Bacteroidota</taxon>
        <taxon>Cytophagia</taxon>
        <taxon>Cytophagales</taxon>
        <taxon>Hymenobacteraceae</taxon>
        <taxon>Rufibacter</taxon>
    </lineage>
</organism>
<dbReference type="RefSeq" id="WP_123128472.1">
    <property type="nucleotide sequence ID" value="NZ_RJJD01000015.1"/>
</dbReference>
<sequence>MKEEQDYLRDIAEIRSMMERSSKFLSLSGWAGIMAGIYALSGAYIASQVLDFNPAEIAAGTLTTGGLSSGLLQVITLALLILVLAVGTAIFLSHKKASKKGEKLWNATTKRVLINMAVPLTVGGLLILILISKGLIGFIAPFTLIFYGLALYTSSKFTYGEMRSLGLIEIGLGLISSYFVGYGLLFWAIGFGVVHIIYGIYMHYKYER</sequence>
<dbReference type="EMBL" id="RJJD01000015">
    <property type="protein sequence ID" value="RNI23551.1"/>
    <property type="molecule type" value="Genomic_DNA"/>
</dbReference>
<keyword evidence="1" id="KW-0812">Transmembrane</keyword>
<evidence type="ECO:0000313" key="3">
    <source>
        <dbReference type="Proteomes" id="UP000272117"/>
    </source>
</evidence>
<dbReference type="OrthoDB" id="1120881at2"/>
<evidence type="ECO:0000256" key="1">
    <source>
        <dbReference type="SAM" id="Phobius"/>
    </source>
</evidence>
<name>A0A3M9MDA4_9BACT</name>